<protein>
    <recommendedName>
        <fullName evidence="1">Glycosyl transferase family 1 domain-containing protein</fullName>
    </recommendedName>
</protein>
<name>A0ABQ5UVS5_9HYPH</name>
<dbReference type="RefSeq" id="WP_284365688.1">
    <property type="nucleotide sequence ID" value="NZ_BSNI01000002.1"/>
</dbReference>
<dbReference type="InterPro" id="IPR001296">
    <property type="entry name" value="Glyco_trans_1"/>
</dbReference>
<dbReference type="PANTHER" id="PTHR12526">
    <property type="entry name" value="GLYCOSYLTRANSFERASE"/>
    <property type="match status" value="1"/>
</dbReference>
<proteinExistence type="predicted"/>
<dbReference type="Gene3D" id="3.40.50.2000">
    <property type="entry name" value="Glycogen Phosphorylase B"/>
    <property type="match status" value="1"/>
</dbReference>
<comment type="caution">
    <text evidence="2">The sequence shown here is derived from an EMBL/GenBank/DDBJ whole genome shotgun (WGS) entry which is preliminary data.</text>
</comment>
<sequence>MSKHKIAFLDLPFHRKTRSSSFFVELLSEEFEVDVFYVDTDPRATLQELAQSSYETIICWQTEFAAPYFLLVGKRVVCVPMYDGVATAPDWYWTAMAQARFVCFSTTLHNRLKRLGLDSLSVQYFQGAGDTKAQSKFETLNGFFWQRRPEEGLDHRFVQKLIGRVVQRLHIHNAPDTENARDWTPSGDVSVSHFTESGDEYKAALTASNIYVAPRMTEGIGHTITEAMSRGMCVVAHDEVTANEYIVDGVNGILIDYGNPPQFVRYPERTAVEKEIVLTPAKANRLGESARRSFEKGLETWTQARHAVLYYVLTTPKADFGPNSNEFVQKYLALTKYARSDFGLFLARLASFLRSGYDPREYATVSFLEALSFRFRALPGVQNLARIAKKVLTFRR</sequence>
<dbReference type="SUPFAM" id="SSF53756">
    <property type="entry name" value="UDP-Glycosyltransferase/glycogen phosphorylase"/>
    <property type="match status" value="1"/>
</dbReference>
<dbReference type="Pfam" id="PF00534">
    <property type="entry name" value="Glycos_transf_1"/>
    <property type="match status" value="1"/>
</dbReference>
<accession>A0ABQ5UVS5</accession>
<reference evidence="2" key="2">
    <citation type="submission" date="2023-01" db="EMBL/GenBank/DDBJ databases">
        <title>Draft genome sequence of Maritalea porphyrae strain NBRC 107169.</title>
        <authorList>
            <person name="Sun Q."/>
            <person name="Mori K."/>
        </authorList>
    </citation>
    <scope>NUCLEOTIDE SEQUENCE</scope>
    <source>
        <strain evidence="2">NBRC 107169</strain>
    </source>
</reference>
<dbReference type="EMBL" id="BSNI01000002">
    <property type="protein sequence ID" value="GLQ18653.1"/>
    <property type="molecule type" value="Genomic_DNA"/>
</dbReference>
<feature type="domain" description="Glycosyl transferase family 1" evidence="1">
    <location>
        <begin position="193"/>
        <end position="269"/>
    </location>
</feature>
<evidence type="ECO:0000259" key="1">
    <source>
        <dbReference type="Pfam" id="PF00534"/>
    </source>
</evidence>
<keyword evidence="3" id="KW-1185">Reference proteome</keyword>
<gene>
    <name evidence="2" type="ORF">GCM10007879_29020</name>
</gene>
<dbReference type="Proteomes" id="UP001161405">
    <property type="component" value="Unassembled WGS sequence"/>
</dbReference>
<evidence type="ECO:0000313" key="2">
    <source>
        <dbReference type="EMBL" id="GLQ18653.1"/>
    </source>
</evidence>
<organism evidence="2 3">
    <name type="scientific">Maritalea porphyrae</name>
    <dbReference type="NCBI Taxonomy" id="880732"/>
    <lineage>
        <taxon>Bacteria</taxon>
        <taxon>Pseudomonadati</taxon>
        <taxon>Pseudomonadota</taxon>
        <taxon>Alphaproteobacteria</taxon>
        <taxon>Hyphomicrobiales</taxon>
        <taxon>Devosiaceae</taxon>
        <taxon>Maritalea</taxon>
    </lineage>
</organism>
<evidence type="ECO:0000313" key="3">
    <source>
        <dbReference type="Proteomes" id="UP001161405"/>
    </source>
</evidence>
<reference evidence="2" key="1">
    <citation type="journal article" date="2014" name="Int. J. Syst. Evol. Microbiol.">
        <title>Complete genome of a new Firmicutes species belonging to the dominant human colonic microbiota ('Ruminococcus bicirculans') reveals two chromosomes and a selective capacity to utilize plant glucans.</title>
        <authorList>
            <consortium name="NISC Comparative Sequencing Program"/>
            <person name="Wegmann U."/>
            <person name="Louis P."/>
            <person name="Goesmann A."/>
            <person name="Henrissat B."/>
            <person name="Duncan S.H."/>
            <person name="Flint H.J."/>
        </authorList>
    </citation>
    <scope>NUCLEOTIDE SEQUENCE</scope>
    <source>
        <strain evidence="2">NBRC 107169</strain>
    </source>
</reference>